<organism evidence="12 13">
    <name type="scientific">Selenomonas ruminantium</name>
    <dbReference type="NCBI Taxonomy" id="971"/>
    <lineage>
        <taxon>Bacteria</taxon>
        <taxon>Bacillati</taxon>
        <taxon>Bacillota</taxon>
        <taxon>Negativicutes</taxon>
        <taxon>Selenomonadales</taxon>
        <taxon>Selenomonadaceae</taxon>
        <taxon>Selenomonas</taxon>
    </lineage>
</organism>
<keyword evidence="6 10" id="KW-0819">tRNA processing</keyword>
<evidence type="ECO:0000256" key="10">
    <source>
        <dbReference type="HAMAP-Rule" id="MF_01037"/>
    </source>
</evidence>
<keyword evidence="5 10" id="KW-0808">Transferase</keyword>
<name>A0A1M6RR58_SELRU</name>
<dbReference type="GO" id="GO:0047151">
    <property type="term" value="F:tRNA (uracil(54)-C5)-methyltransferase activity, 5,10-methylenetetrahydrofolate-dependent"/>
    <property type="evidence" value="ECO:0007669"/>
    <property type="project" value="UniProtKB-UniRule"/>
</dbReference>
<dbReference type="EMBL" id="FRBC01000002">
    <property type="protein sequence ID" value="SHK34797.1"/>
    <property type="molecule type" value="Genomic_DNA"/>
</dbReference>
<dbReference type="FunFam" id="3.50.50.60:FF:000035">
    <property type="entry name" value="Methylenetetrahydrofolate--tRNA-(uracil-5-)-methyltransferase TrmFO"/>
    <property type="match status" value="1"/>
</dbReference>
<evidence type="ECO:0000256" key="5">
    <source>
        <dbReference type="ARBA" id="ARBA00022679"/>
    </source>
</evidence>
<dbReference type="InterPro" id="IPR002218">
    <property type="entry name" value="MnmG-rel"/>
</dbReference>
<evidence type="ECO:0000256" key="2">
    <source>
        <dbReference type="ARBA" id="ARBA00022490"/>
    </source>
</evidence>
<keyword evidence="8 10" id="KW-0521">NADP</keyword>
<dbReference type="FunFam" id="3.50.50.60:FF:000040">
    <property type="entry name" value="Methylenetetrahydrofolate--tRNA-(uracil-5-)-methyltransferase TrmFO"/>
    <property type="match status" value="1"/>
</dbReference>
<proteinExistence type="inferred from homology"/>
<dbReference type="EC" id="2.1.1.74" evidence="10"/>
<comment type="similarity">
    <text evidence="10">Belongs to the MnmG family. TrmFO subfamily.</text>
</comment>
<dbReference type="InterPro" id="IPR036188">
    <property type="entry name" value="FAD/NAD-bd_sf"/>
</dbReference>
<keyword evidence="3 10" id="KW-0489">Methyltransferase</keyword>
<protein>
    <recommendedName>
        <fullName evidence="10">Methylenetetrahydrofolate--tRNA-(uracil-5-)-methyltransferase TrmFO</fullName>
        <ecNumber evidence="10">2.1.1.74</ecNumber>
    </recommendedName>
    <alternativeName>
        <fullName evidence="10">Folate-dependent tRNA (uracil-5-)-methyltransferase</fullName>
    </alternativeName>
    <alternativeName>
        <fullName evidence="10">Folate-dependent tRNA(M-5-U54)-methyltransferase</fullName>
    </alternativeName>
</protein>
<keyword evidence="2 10" id="KW-0963">Cytoplasm</keyword>
<dbReference type="OrthoDB" id="9803114at2"/>
<evidence type="ECO:0000256" key="8">
    <source>
        <dbReference type="ARBA" id="ARBA00022857"/>
    </source>
</evidence>
<dbReference type="InterPro" id="IPR004417">
    <property type="entry name" value="TrmFO"/>
</dbReference>
<feature type="binding site" evidence="10">
    <location>
        <begin position="8"/>
        <end position="13"/>
    </location>
    <ligand>
        <name>FAD</name>
        <dbReference type="ChEBI" id="CHEBI:57692"/>
    </ligand>
</feature>
<dbReference type="InterPro" id="IPR020595">
    <property type="entry name" value="MnmG-rel_CS"/>
</dbReference>
<dbReference type="GO" id="GO:0050660">
    <property type="term" value="F:flavin adenine dinucleotide binding"/>
    <property type="evidence" value="ECO:0007669"/>
    <property type="project" value="UniProtKB-UniRule"/>
</dbReference>
<dbReference type="InterPro" id="IPR040131">
    <property type="entry name" value="MnmG_N"/>
</dbReference>
<evidence type="ECO:0000256" key="7">
    <source>
        <dbReference type="ARBA" id="ARBA00022827"/>
    </source>
</evidence>
<dbReference type="NCBIfam" id="TIGR00137">
    <property type="entry name" value="gid_trmFO"/>
    <property type="match status" value="1"/>
</dbReference>
<dbReference type="Pfam" id="PF01134">
    <property type="entry name" value="GIDA"/>
    <property type="match status" value="1"/>
</dbReference>
<evidence type="ECO:0000313" key="13">
    <source>
        <dbReference type="Proteomes" id="UP000184263"/>
    </source>
</evidence>
<dbReference type="HAMAP" id="MF_01037">
    <property type="entry name" value="TrmFO"/>
    <property type="match status" value="1"/>
</dbReference>
<dbReference type="SUPFAM" id="SSF51905">
    <property type="entry name" value="FAD/NAD(P)-binding domain"/>
    <property type="match status" value="1"/>
</dbReference>
<comment type="cofactor">
    <cofactor evidence="1 10">
        <name>FAD</name>
        <dbReference type="ChEBI" id="CHEBI:57692"/>
    </cofactor>
</comment>
<keyword evidence="9 10" id="KW-0520">NAD</keyword>
<dbReference type="PANTHER" id="PTHR11806">
    <property type="entry name" value="GLUCOSE INHIBITED DIVISION PROTEIN A"/>
    <property type="match status" value="1"/>
</dbReference>
<comment type="catalytic activity">
    <reaction evidence="10">
        <text>uridine(54) in tRNA + (6R)-5,10-methylene-5,6,7,8-tetrahydrofolate + NADPH + H(+) = 5-methyluridine(54) in tRNA + (6S)-5,6,7,8-tetrahydrofolate + NADP(+)</text>
        <dbReference type="Rhea" id="RHEA:62372"/>
        <dbReference type="Rhea" id="RHEA-COMP:10167"/>
        <dbReference type="Rhea" id="RHEA-COMP:10193"/>
        <dbReference type="ChEBI" id="CHEBI:15378"/>
        <dbReference type="ChEBI" id="CHEBI:15636"/>
        <dbReference type="ChEBI" id="CHEBI:57453"/>
        <dbReference type="ChEBI" id="CHEBI:57783"/>
        <dbReference type="ChEBI" id="CHEBI:58349"/>
        <dbReference type="ChEBI" id="CHEBI:65315"/>
        <dbReference type="ChEBI" id="CHEBI:74447"/>
        <dbReference type="EC" id="2.1.1.74"/>
    </reaction>
</comment>
<evidence type="ECO:0000256" key="9">
    <source>
        <dbReference type="ARBA" id="ARBA00023027"/>
    </source>
</evidence>
<reference evidence="12 13" key="1">
    <citation type="submission" date="2016-11" db="EMBL/GenBank/DDBJ databases">
        <authorList>
            <person name="Jaros S."/>
            <person name="Januszkiewicz K."/>
            <person name="Wedrychowicz H."/>
        </authorList>
    </citation>
    <scope>NUCLEOTIDE SEQUENCE [LARGE SCALE GENOMIC DNA]</scope>
    <source>
        <strain evidence="12 13">HD4</strain>
    </source>
</reference>
<keyword evidence="4 10" id="KW-0285">Flavoprotein</keyword>
<keyword evidence="7 10" id="KW-0274">FAD</keyword>
<sequence length="444" mass="48568">MKDIIIIGAGLSGAEAAWQAANMGAKVTLYEMRPVKSTPAHKTAEFAELVCSNSLRGAGMENAVGVLKEEMRRLDSIIMEAADATKVPAGGALAVDRHGFSQYITDKVSNHPNITVIHEEIEEIPMRDDAITIVASGPLTEGKLAEEIAKLTGNDSLYFYDAAAPIVSLESVDMSKAYRASRYGKGEAAYINCPMTKEEYQAFWTELVNAEKAPTKDFEKEKFFEGCMPVEVMASRGEDTLLFGPLKPVGLEHPETGVRPYAVVQLRQDNASATLYNIVGFQTHLKWPEQRRVFGMIPGLENAEFLRYGVMHRNTFLNSPIHMRPTFQFKGIDNLFFAGQMTGVEGYVESAASGLVAGVNAARMAAGKEPLVFPEETCHGALAHYITTSEAKHFQPMNVNFGILPTIVMRNENGKIIKDKKAKKMKLAERALAAIDAFKPAIGG</sequence>
<evidence type="ECO:0000259" key="11">
    <source>
        <dbReference type="Pfam" id="PF01134"/>
    </source>
</evidence>
<gene>
    <name evidence="10" type="primary">trmFO</name>
    <name evidence="12" type="ORF">SAMN05216582_102193</name>
</gene>
<comment type="subcellular location">
    <subcellularLocation>
        <location evidence="10">Cytoplasm</location>
    </subcellularLocation>
</comment>
<dbReference type="AlphaFoldDB" id="A0A1M6RR58"/>
<evidence type="ECO:0000256" key="4">
    <source>
        <dbReference type="ARBA" id="ARBA00022630"/>
    </source>
</evidence>
<accession>A0A1M6RR58</accession>
<dbReference type="Proteomes" id="UP000184263">
    <property type="component" value="Unassembled WGS sequence"/>
</dbReference>
<dbReference type="Gene3D" id="3.50.50.60">
    <property type="entry name" value="FAD/NAD(P)-binding domain"/>
    <property type="match status" value="2"/>
</dbReference>
<dbReference type="GO" id="GO:0005829">
    <property type="term" value="C:cytosol"/>
    <property type="evidence" value="ECO:0007669"/>
    <property type="project" value="TreeGrafter"/>
</dbReference>
<feature type="domain" description="MnmG N-terminal" evidence="11">
    <location>
        <begin position="3"/>
        <end position="369"/>
    </location>
</feature>
<dbReference type="GO" id="GO:0030488">
    <property type="term" value="P:tRNA methylation"/>
    <property type="evidence" value="ECO:0007669"/>
    <property type="project" value="TreeGrafter"/>
</dbReference>
<comment type="function">
    <text evidence="10">Catalyzes the folate-dependent formation of 5-methyl-uridine at position 54 (M-5-U54) in all tRNAs.</text>
</comment>
<evidence type="ECO:0000256" key="3">
    <source>
        <dbReference type="ARBA" id="ARBA00022603"/>
    </source>
</evidence>
<dbReference type="PANTHER" id="PTHR11806:SF2">
    <property type="entry name" value="METHYLENETETRAHYDROFOLATE--TRNA-(URACIL-5-)-METHYLTRANSFERASE TRMFO"/>
    <property type="match status" value="1"/>
</dbReference>
<dbReference type="NCBIfam" id="NF003739">
    <property type="entry name" value="PRK05335.1"/>
    <property type="match status" value="1"/>
</dbReference>
<dbReference type="GO" id="GO:0002098">
    <property type="term" value="P:tRNA wobble uridine modification"/>
    <property type="evidence" value="ECO:0007669"/>
    <property type="project" value="TreeGrafter"/>
</dbReference>
<dbReference type="PROSITE" id="PS01281">
    <property type="entry name" value="GIDA_2"/>
    <property type="match status" value="1"/>
</dbReference>
<evidence type="ECO:0000256" key="6">
    <source>
        <dbReference type="ARBA" id="ARBA00022694"/>
    </source>
</evidence>
<dbReference type="RefSeq" id="WP_073088118.1">
    <property type="nucleotide sequence ID" value="NZ_FRBC01000002.1"/>
</dbReference>
<evidence type="ECO:0000313" key="12">
    <source>
        <dbReference type="EMBL" id="SHK34797.1"/>
    </source>
</evidence>
<dbReference type="PRINTS" id="PR00411">
    <property type="entry name" value="PNDRDTASEI"/>
</dbReference>
<evidence type="ECO:0000256" key="1">
    <source>
        <dbReference type="ARBA" id="ARBA00001974"/>
    </source>
</evidence>
<comment type="catalytic activity">
    <reaction evidence="10">
        <text>uridine(54) in tRNA + (6R)-5,10-methylene-5,6,7,8-tetrahydrofolate + NADH + H(+) = 5-methyluridine(54) in tRNA + (6S)-5,6,7,8-tetrahydrofolate + NAD(+)</text>
        <dbReference type="Rhea" id="RHEA:16873"/>
        <dbReference type="Rhea" id="RHEA-COMP:10167"/>
        <dbReference type="Rhea" id="RHEA-COMP:10193"/>
        <dbReference type="ChEBI" id="CHEBI:15378"/>
        <dbReference type="ChEBI" id="CHEBI:15636"/>
        <dbReference type="ChEBI" id="CHEBI:57453"/>
        <dbReference type="ChEBI" id="CHEBI:57540"/>
        <dbReference type="ChEBI" id="CHEBI:57945"/>
        <dbReference type="ChEBI" id="CHEBI:65315"/>
        <dbReference type="ChEBI" id="CHEBI:74447"/>
        <dbReference type="EC" id="2.1.1.74"/>
    </reaction>
</comment>